<gene>
    <name evidence="2" type="ORF">GGE31_002860</name>
    <name evidence="1" type="ORF">GGE33_003193</name>
    <name evidence="3" type="ORF">GGE35_002800</name>
</gene>
<dbReference type="Proteomes" id="UP000576087">
    <property type="component" value="Unassembled WGS sequence"/>
</dbReference>
<evidence type="ECO:0000313" key="2">
    <source>
        <dbReference type="EMBL" id="MBB4412347.1"/>
    </source>
</evidence>
<name>A0A7W6Y1J7_9HYPH</name>
<comment type="caution">
    <text evidence="3">The sequence shown here is derived from an EMBL/GenBank/DDBJ whole genome shotgun (WGS) entry which is preliminary data.</text>
</comment>
<dbReference type="EMBL" id="JACIGY010000003">
    <property type="protein sequence ID" value="MBB4412347.1"/>
    <property type="molecule type" value="Genomic_DNA"/>
</dbReference>
<evidence type="ECO:0000313" key="5">
    <source>
        <dbReference type="Proteomes" id="UP000524535"/>
    </source>
</evidence>
<keyword evidence="5" id="KW-1185">Reference proteome</keyword>
<dbReference type="EMBL" id="JACIGW010000003">
    <property type="protein sequence ID" value="MBB4349431.1"/>
    <property type="molecule type" value="Genomic_DNA"/>
</dbReference>
<dbReference type="EMBL" id="JACIHM010000003">
    <property type="protein sequence ID" value="MBB4446978.1"/>
    <property type="molecule type" value="Genomic_DNA"/>
</dbReference>
<protein>
    <submittedName>
        <fullName evidence="3">Prefoldin subunit 5</fullName>
    </submittedName>
</protein>
<dbReference type="AlphaFoldDB" id="A0A7W6Y1J7"/>
<evidence type="ECO:0000313" key="1">
    <source>
        <dbReference type="EMBL" id="MBB4349431.1"/>
    </source>
</evidence>
<reference evidence="4 5" key="1">
    <citation type="submission" date="2020-08" db="EMBL/GenBank/DDBJ databases">
        <title>Genomic Encyclopedia of Type Strains, Phase IV (KMG-V): Genome sequencing to study the core and pangenomes of soil and plant-associated prokaryotes.</title>
        <authorList>
            <person name="Whitman W."/>
        </authorList>
    </citation>
    <scope>NUCLEOTIDE SEQUENCE [LARGE SCALE GENOMIC DNA]</scope>
    <source>
        <strain evidence="2 5">SEMIA 444</strain>
        <strain evidence="1 4">SEMIA 448</strain>
        <strain evidence="3 6">SEMIA 452</strain>
    </source>
</reference>
<evidence type="ECO:0000313" key="4">
    <source>
        <dbReference type="Proteomes" id="UP000520770"/>
    </source>
</evidence>
<organism evidence="3 6">
    <name type="scientific">Aliirhizobium cellulosilyticum</name>
    <dbReference type="NCBI Taxonomy" id="393664"/>
    <lineage>
        <taxon>Bacteria</taxon>
        <taxon>Pseudomonadati</taxon>
        <taxon>Pseudomonadota</taxon>
        <taxon>Alphaproteobacteria</taxon>
        <taxon>Hyphomicrobiales</taxon>
        <taxon>Rhizobiaceae</taxon>
        <taxon>Aliirhizobium</taxon>
    </lineage>
</organism>
<proteinExistence type="predicted"/>
<accession>A0A7W6Y1J7</accession>
<dbReference type="Proteomes" id="UP000524535">
    <property type="component" value="Unassembled WGS sequence"/>
</dbReference>
<sequence length="65" mass="7310">MPPKETIIIGDHEKEVIDFLERLRSNKEMLVQLGSENYVLAMTRAKITKKGREVLTSGGPDHSDS</sequence>
<evidence type="ECO:0000313" key="6">
    <source>
        <dbReference type="Proteomes" id="UP000576087"/>
    </source>
</evidence>
<evidence type="ECO:0000313" key="3">
    <source>
        <dbReference type="EMBL" id="MBB4446978.1"/>
    </source>
</evidence>
<dbReference type="Proteomes" id="UP000520770">
    <property type="component" value="Unassembled WGS sequence"/>
</dbReference>